<feature type="compositionally biased region" description="Basic residues" evidence="6">
    <location>
        <begin position="769"/>
        <end position="780"/>
    </location>
</feature>
<feature type="domain" description="HTH myb-type" evidence="8">
    <location>
        <begin position="559"/>
        <end position="614"/>
    </location>
</feature>
<evidence type="ECO:0000259" key="8">
    <source>
        <dbReference type="PROSITE" id="PS51294"/>
    </source>
</evidence>
<dbReference type="CDD" id="cd00167">
    <property type="entry name" value="SANT"/>
    <property type="match status" value="3"/>
</dbReference>
<dbReference type="GO" id="GO:0005634">
    <property type="term" value="C:nucleus"/>
    <property type="evidence" value="ECO:0007669"/>
    <property type="project" value="UniProtKB-SubCell"/>
</dbReference>
<feature type="domain" description="HTH myb-type" evidence="8">
    <location>
        <begin position="664"/>
        <end position="718"/>
    </location>
</feature>
<dbReference type="PROSITE" id="PS51294">
    <property type="entry name" value="HTH_MYB"/>
    <property type="match status" value="4"/>
</dbReference>
<keyword evidence="4" id="KW-0804">Transcription</keyword>
<name>A0A9I9DCQ2_CUCME</name>
<sequence length="1138" mass="128735">QPYAQKLLPISFASSAPCLRFKHLLPPTHRATDWLCLRSIVGHPSVSGKLPETSLSISLYDPFHHSRASPISCQPSPPLPFAGFRVRLPSSTGLCLYHRIILRLVDLECLKLFSCRLRSCFKGILVCFAHTAMSLHNHVDEIDVEHRADKEDGVVDEDMEVLQRAYRLVGVNPEDYIHPRSSSITAGDADPGSDSDDVDDFELLRDIQNRFSIVADEQPLSTLSPVSADEEEDEFEMLRSIQRRFAAYESDTLSNKPDQSRDYDGSLKMDSDDIAVESQTSSKRPSMLAFEKGSLPKAALAFVDAIKKNRSQQKFIRSKMIHLEARIEENKKLRKRCKILKDFQCSCKRRTSSALSQMIDPRVQLISAAKPQAKDSSKKDKRLSGMYYGPAENSHVACHRMALAKFPRVDRKKWSIVERENLGKGIRQQFQEMVLQISVDQFSGQQGVSGDSDDLDNILASIKDLDIAPEKIREFLPKVNWDKLASMYLQGRSGAECEARWLNFEDPLINRDPWTASEDKNLLFTIQQKGLNNWIEIAVSLGTNRTPFQCLSRYQRSLNASILKREWTKDEDDKLRSAVAIFGVRDWQAVASTLEGRAGTQCSNRWKKSLDPARTKRGYFTPYEDVRLKIAVMLFGPKNWNKKAEFLPGRNQVQCRERWFNCLDPSLRRCEWTEEEDLRLEIAIQEHGYSWAKVAACVPSRTDNECRRRWKKLFPDEVPLLQEARKIQKAALISNFVDRETERPALGPADFRPRPNTDLLCNTDGPRPVPKRNVKTRKTPVSRNEKSATGDAPKKRKSNYQRFQTDATAQVGIAYNTSFVPEEVQSSKPQRKRNRRGASNAKRIGVPDLRSDSEWCAKQNLDTQSLGLQLNSKESDRTNSDCTETVDENILEVFENKVAEKLTEKIACFSEQKKNQNSTGSSGVSVLSEMTSGFVDYNPSILTDTTLLASTTVDDIEELKGKSVADRDLDDSNSFSLPHSCLELRTVDSEGVDSYSVDEFTAKSNGVCNPTQGRRKKNGKTSNNSHDNLFLPSQQIEQETLGTKKPHRHNQSKKRKHNNTGTSTLGTLEAVEEVDDCTLLGFLQKRLKRTAVTHNETVDCSSSTPLNVDDDDNEPTIASFLNKLKRKKHQRPSGCELN</sequence>
<dbReference type="SUPFAM" id="SSF46689">
    <property type="entry name" value="Homeodomain-like"/>
    <property type="match status" value="3"/>
</dbReference>
<dbReference type="PANTHER" id="PTHR46621">
    <property type="entry name" value="SNRNA-ACTIVATING PROTEIN COMPLEX SUBUNIT 4"/>
    <property type="match status" value="1"/>
</dbReference>
<protein>
    <recommendedName>
        <fullName evidence="10">Myb-like protein L</fullName>
    </recommendedName>
</protein>
<keyword evidence="3" id="KW-0238">DNA-binding</keyword>
<feature type="domain" description="Myb-like" evidence="7">
    <location>
        <begin position="664"/>
        <end position="714"/>
    </location>
</feature>
<feature type="domain" description="HTH myb-type" evidence="8">
    <location>
        <begin position="506"/>
        <end position="558"/>
    </location>
</feature>
<dbReference type="GO" id="GO:0001006">
    <property type="term" value="F:RNA polymerase III type 3 promoter sequence-specific DNA binding"/>
    <property type="evidence" value="ECO:0007669"/>
    <property type="project" value="TreeGrafter"/>
</dbReference>
<evidence type="ECO:0008006" key="10">
    <source>
        <dbReference type="Google" id="ProtNLM"/>
    </source>
</evidence>
<feature type="region of interest" description="Disordered" evidence="6">
    <location>
        <begin position="179"/>
        <end position="198"/>
    </location>
</feature>
<dbReference type="GO" id="GO:0000978">
    <property type="term" value="F:RNA polymerase II cis-regulatory region sequence-specific DNA binding"/>
    <property type="evidence" value="ECO:0007669"/>
    <property type="project" value="TreeGrafter"/>
</dbReference>
<evidence type="ECO:0000256" key="4">
    <source>
        <dbReference type="ARBA" id="ARBA00023163"/>
    </source>
</evidence>
<comment type="subcellular location">
    <subcellularLocation>
        <location evidence="1">Nucleus</location>
    </subcellularLocation>
</comment>
<feature type="region of interest" description="Disordered" evidence="6">
    <location>
        <begin position="744"/>
        <end position="803"/>
    </location>
</feature>
<evidence type="ECO:0000256" key="3">
    <source>
        <dbReference type="ARBA" id="ARBA00023125"/>
    </source>
</evidence>
<dbReference type="Gene3D" id="1.10.10.60">
    <property type="entry name" value="Homeodomain-like"/>
    <property type="match status" value="4"/>
</dbReference>
<evidence type="ECO:0000256" key="2">
    <source>
        <dbReference type="ARBA" id="ARBA00023015"/>
    </source>
</evidence>
<evidence type="ECO:0000313" key="9">
    <source>
        <dbReference type="EnsemblPlants" id="MELO3C016456.2.1"/>
    </source>
</evidence>
<dbReference type="EnsemblPlants" id="MELO3C016456.2.1">
    <property type="protein sequence ID" value="MELO3C016456.2.1"/>
    <property type="gene ID" value="MELO3C016456.2"/>
</dbReference>
<feature type="domain" description="Myb-like" evidence="7">
    <location>
        <begin position="559"/>
        <end position="610"/>
    </location>
</feature>
<feature type="domain" description="HTH myb-type" evidence="8">
    <location>
        <begin position="616"/>
        <end position="663"/>
    </location>
</feature>
<reference evidence="9" key="1">
    <citation type="submission" date="2023-03" db="UniProtKB">
        <authorList>
            <consortium name="EnsemblPlants"/>
        </authorList>
    </citation>
    <scope>IDENTIFICATION</scope>
</reference>
<accession>A0A9I9DCQ2</accession>
<keyword evidence="2" id="KW-0805">Transcription regulation</keyword>
<organism evidence="9">
    <name type="scientific">Cucumis melo</name>
    <name type="common">Muskmelon</name>
    <dbReference type="NCBI Taxonomy" id="3656"/>
    <lineage>
        <taxon>Eukaryota</taxon>
        <taxon>Viridiplantae</taxon>
        <taxon>Streptophyta</taxon>
        <taxon>Embryophyta</taxon>
        <taxon>Tracheophyta</taxon>
        <taxon>Spermatophyta</taxon>
        <taxon>Magnoliopsida</taxon>
        <taxon>eudicotyledons</taxon>
        <taxon>Gunneridae</taxon>
        <taxon>Pentapetalae</taxon>
        <taxon>rosids</taxon>
        <taxon>fabids</taxon>
        <taxon>Cucurbitales</taxon>
        <taxon>Cucurbitaceae</taxon>
        <taxon>Benincaseae</taxon>
        <taxon>Cucumis</taxon>
    </lineage>
</organism>
<dbReference type="InterPro" id="IPR017930">
    <property type="entry name" value="Myb_dom"/>
</dbReference>
<feature type="domain" description="Myb-like" evidence="7">
    <location>
        <begin position="506"/>
        <end position="558"/>
    </location>
</feature>
<evidence type="ECO:0000259" key="7">
    <source>
        <dbReference type="PROSITE" id="PS50090"/>
    </source>
</evidence>
<dbReference type="GO" id="GO:0019185">
    <property type="term" value="C:snRNA-activating protein complex"/>
    <property type="evidence" value="ECO:0007669"/>
    <property type="project" value="TreeGrafter"/>
</dbReference>
<feature type="region of interest" description="Disordered" evidence="6">
    <location>
        <begin position="1003"/>
        <end position="1064"/>
    </location>
</feature>
<dbReference type="Pfam" id="PF00249">
    <property type="entry name" value="Myb_DNA-binding"/>
    <property type="match status" value="4"/>
</dbReference>
<dbReference type="PANTHER" id="PTHR46621:SF1">
    <property type="entry name" value="SNRNA-ACTIVATING PROTEIN COMPLEX SUBUNIT 4"/>
    <property type="match status" value="1"/>
</dbReference>
<feature type="compositionally biased region" description="Basic residues" evidence="6">
    <location>
        <begin position="1044"/>
        <end position="1058"/>
    </location>
</feature>
<dbReference type="GO" id="GO:0042795">
    <property type="term" value="P:snRNA transcription by RNA polymerase II"/>
    <property type="evidence" value="ECO:0007669"/>
    <property type="project" value="TreeGrafter"/>
</dbReference>
<dbReference type="PROSITE" id="PS50090">
    <property type="entry name" value="MYB_LIKE"/>
    <property type="match status" value="4"/>
</dbReference>
<feature type="compositionally biased region" description="Polar residues" evidence="6">
    <location>
        <begin position="1003"/>
        <end position="1012"/>
    </location>
</feature>
<dbReference type="SMART" id="SM00717">
    <property type="entry name" value="SANT"/>
    <property type="match status" value="5"/>
</dbReference>
<feature type="region of interest" description="Disordered" evidence="6">
    <location>
        <begin position="820"/>
        <end position="846"/>
    </location>
</feature>
<keyword evidence="5" id="KW-0539">Nucleus</keyword>
<dbReference type="Gramene" id="MELO3C016456.2.1">
    <property type="protein sequence ID" value="MELO3C016456.2.1"/>
    <property type="gene ID" value="MELO3C016456.2"/>
</dbReference>
<dbReference type="GO" id="GO:0042796">
    <property type="term" value="P:snRNA transcription by RNA polymerase III"/>
    <property type="evidence" value="ECO:0007669"/>
    <property type="project" value="TreeGrafter"/>
</dbReference>
<dbReference type="InterPro" id="IPR009057">
    <property type="entry name" value="Homeodomain-like_sf"/>
</dbReference>
<dbReference type="InterPro" id="IPR001005">
    <property type="entry name" value="SANT/Myb"/>
</dbReference>
<evidence type="ECO:0000256" key="5">
    <source>
        <dbReference type="ARBA" id="ARBA00023242"/>
    </source>
</evidence>
<proteinExistence type="predicted"/>
<dbReference type="InterPro" id="IPR051575">
    <property type="entry name" value="Myb-like_DNA-bd"/>
</dbReference>
<evidence type="ECO:0000256" key="1">
    <source>
        <dbReference type="ARBA" id="ARBA00004123"/>
    </source>
</evidence>
<feature type="compositionally biased region" description="Polar residues" evidence="6">
    <location>
        <begin position="1020"/>
        <end position="1041"/>
    </location>
</feature>
<evidence type="ECO:0000256" key="6">
    <source>
        <dbReference type="SAM" id="MobiDB-lite"/>
    </source>
</evidence>
<dbReference type="AlphaFoldDB" id="A0A9I9DCQ2"/>
<feature type="domain" description="Myb-like" evidence="7">
    <location>
        <begin position="612"/>
        <end position="663"/>
    </location>
</feature>